<evidence type="ECO:0000259" key="2">
    <source>
        <dbReference type="PROSITE" id="PS50209"/>
    </source>
</evidence>
<name>A0A8J6BEW6_ELECQ</name>
<dbReference type="GO" id="GO:0042981">
    <property type="term" value="P:regulation of apoptotic process"/>
    <property type="evidence" value="ECO:0007669"/>
    <property type="project" value="InterPro"/>
</dbReference>
<dbReference type="InterPro" id="IPR011029">
    <property type="entry name" value="DEATH-like_dom_sf"/>
</dbReference>
<dbReference type="OrthoDB" id="8869108at2759"/>
<feature type="region of interest" description="Disordered" evidence="1">
    <location>
        <begin position="87"/>
        <end position="118"/>
    </location>
</feature>
<organism evidence="3 4">
    <name type="scientific">Eleutherodactylus coqui</name>
    <name type="common">Puerto Rican coqui</name>
    <dbReference type="NCBI Taxonomy" id="57060"/>
    <lineage>
        <taxon>Eukaryota</taxon>
        <taxon>Metazoa</taxon>
        <taxon>Chordata</taxon>
        <taxon>Craniata</taxon>
        <taxon>Vertebrata</taxon>
        <taxon>Euteleostomi</taxon>
        <taxon>Amphibia</taxon>
        <taxon>Batrachia</taxon>
        <taxon>Anura</taxon>
        <taxon>Neobatrachia</taxon>
        <taxon>Hyloidea</taxon>
        <taxon>Eleutherodactylidae</taxon>
        <taxon>Eleutherodactylinae</taxon>
        <taxon>Eleutherodactylus</taxon>
        <taxon>Eleutherodactylus</taxon>
    </lineage>
</organism>
<dbReference type="Proteomes" id="UP000770717">
    <property type="component" value="Unassembled WGS sequence"/>
</dbReference>
<dbReference type="SUPFAM" id="SSF47986">
    <property type="entry name" value="DEATH domain"/>
    <property type="match status" value="1"/>
</dbReference>
<dbReference type="EMBL" id="WNTK01012130">
    <property type="protein sequence ID" value="KAG9462305.1"/>
    <property type="molecule type" value="Genomic_DNA"/>
</dbReference>
<dbReference type="GO" id="GO:0072559">
    <property type="term" value="C:NLRP3 inflammasome complex"/>
    <property type="evidence" value="ECO:0007669"/>
    <property type="project" value="TreeGrafter"/>
</dbReference>
<protein>
    <recommendedName>
        <fullName evidence="2">CARD domain-containing protein</fullName>
    </recommendedName>
</protein>
<comment type="caution">
    <text evidence="3">The sequence shown here is derived from an EMBL/GenBank/DDBJ whole genome shotgun (WGS) entry which is preliminary data.</text>
</comment>
<proteinExistence type="predicted"/>
<sequence>MGNKARGELKGFRLQLVERCSEPLIKGLIDELIDEKILSDAEMETIIQGNALRADKCRLLIDIVIGKGDKSCNKLLQKIREKDPALSEDLGITDNPKNNNNSTLDLIGSSEPQSFFMA</sequence>
<dbReference type="Gene3D" id="1.10.533.10">
    <property type="entry name" value="Death Domain, Fas"/>
    <property type="match status" value="1"/>
</dbReference>
<dbReference type="GO" id="GO:0006508">
    <property type="term" value="P:proteolysis"/>
    <property type="evidence" value="ECO:0007669"/>
    <property type="project" value="InterPro"/>
</dbReference>
<dbReference type="GO" id="GO:0050727">
    <property type="term" value="P:regulation of inflammatory response"/>
    <property type="evidence" value="ECO:0007669"/>
    <property type="project" value="TreeGrafter"/>
</dbReference>
<dbReference type="InterPro" id="IPR001315">
    <property type="entry name" value="CARD"/>
</dbReference>
<keyword evidence="4" id="KW-1185">Reference proteome</keyword>
<dbReference type="GO" id="GO:0072557">
    <property type="term" value="C:IPAF inflammasome complex"/>
    <property type="evidence" value="ECO:0007669"/>
    <property type="project" value="TreeGrafter"/>
</dbReference>
<feature type="domain" description="CARD" evidence="2">
    <location>
        <begin position="1"/>
        <end position="94"/>
    </location>
</feature>
<accession>A0A8J6BEW6</accession>
<dbReference type="Pfam" id="PF00619">
    <property type="entry name" value="CARD"/>
    <property type="match status" value="1"/>
</dbReference>
<dbReference type="GO" id="GO:0004197">
    <property type="term" value="F:cysteine-type endopeptidase activity"/>
    <property type="evidence" value="ECO:0007669"/>
    <property type="project" value="InterPro"/>
</dbReference>
<dbReference type="PANTHER" id="PTHR47901:SF3">
    <property type="entry name" value="CASPASE-1"/>
    <property type="match status" value="1"/>
</dbReference>
<evidence type="ECO:0000256" key="1">
    <source>
        <dbReference type="SAM" id="MobiDB-lite"/>
    </source>
</evidence>
<reference evidence="3" key="1">
    <citation type="thesis" date="2020" institute="ProQuest LLC" country="789 East Eisenhower Parkway, Ann Arbor, MI, USA">
        <title>Comparative Genomics and Chromosome Evolution.</title>
        <authorList>
            <person name="Mudd A.B."/>
        </authorList>
    </citation>
    <scope>NUCLEOTIDE SEQUENCE</scope>
    <source>
        <strain evidence="3">HN-11 Male</strain>
        <tissue evidence="3">Kidney and liver</tissue>
    </source>
</reference>
<dbReference type="PANTHER" id="PTHR47901">
    <property type="entry name" value="CASPASE RECRUITMENT DOMAIN-CONTAINING PROTEIN 18"/>
    <property type="match status" value="1"/>
</dbReference>
<dbReference type="GO" id="GO:0097169">
    <property type="term" value="C:AIM2 inflammasome complex"/>
    <property type="evidence" value="ECO:0007669"/>
    <property type="project" value="TreeGrafter"/>
</dbReference>
<dbReference type="InterPro" id="IPR002398">
    <property type="entry name" value="Pept_C14"/>
</dbReference>
<feature type="compositionally biased region" description="Polar residues" evidence="1">
    <location>
        <begin position="95"/>
        <end position="104"/>
    </location>
</feature>
<gene>
    <name evidence="3" type="ORF">GDO78_014409</name>
</gene>
<dbReference type="PROSITE" id="PS50209">
    <property type="entry name" value="CARD"/>
    <property type="match status" value="1"/>
</dbReference>
<dbReference type="AlphaFoldDB" id="A0A8J6BEW6"/>
<evidence type="ECO:0000313" key="4">
    <source>
        <dbReference type="Proteomes" id="UP000770717"/>
    </source>
</evidence>
<evidence type="ECO:0000313" key="3">
    <source>
        <dbReference type="EMBL" id="KAG9462305.1"/>
    </source>
</evidence>